<evidence type="ECO:0000259" key="1">
    <source>
        <dbReference type="Pfam" id="PF01764"/>
    </source>
</evidence>
<accession>A0A2S3R909</accession>
<gene>
    <name evidence="3" type="ORF">CRN52_00250</name>
    <name evidence="2" type="ORF">FORC53_3630</name>
</gene>
<dbReference type="Gene3D" id="3.40.50.1820">
    <property type="entry name" value="alpha/beta hydrolase"/>
    <property type="match status" value="1"/>
</dbReference>
<dbReference type="PANTHER" id="PTHR45856:SF24">
    <property type="entry name" value="FUNGAL LIPASE-LIKE DOMAIN-CONTAINING PROTEIN"/>
    <property type="match status" value="1"/>
</dbReference>
<organism evidence="3 4">
    <name type="scientific">Vibrio vulnificus</name>
    <dbReference type="NCBI Taxonomy" id="672"/>
    <lineage>
        <taxon>Bacteria</taxon>
        <taxon>Pseudomonadati</taxon>
        <taxon>Pseudomonadota</taxon>
        <taxon>Gammaproteobacteria</taxon>
        <taxon>Vibrionales</taxon>
        <taxon>Vibrionaceae</taxon>
        <taxon>Vibrio</taxon>
    </lineage>
</organism>
<dbReference type="RefSeq" id="WP_103199545.1">
    <property type="nucleotide sequence ID" value="NZ_CP019291.1"/>
</dbReference>
<dbReference type="Pfam" id="PF01764">
    <property type="entry name" value="Lipase_3"/>
    <property type="match status" value="1"/>
</dbReference>
<dbReference type="Proteomes" id="UP000263418">
    <property type="component" value="Chromosome 2"/>
</dbReference>
<dbReference type="EMBL" id="PDGH01000005">
    <property type="protein sequence ID" value="POB50190.1"/>
    <property type="molecule type" value="Genomic_DNA"/>
</dbReference>
<name>A0A2S3R909_VIBVL</name>
<dbReference type="InterPro" id="IPR002921">
    <property type="entry name" value="Fungal_lipase-type"/>
</dbReference>
<dbReference type="InterPro" id="IPR029058">
    <property type="entry name" value="AB_hydrolase_fold"/>
</dbReference>
<evidence type="ECO:0000313" key="4">
    <source>
        <dbReference type="Proteomes" id="UP000237466"/>
    </source>
</evidence>
<sequence length="380" mass="41785">MKPLSPKCALDFASEAYNIEFTSHMFTPSSRLTQYFNFDGKNSPLQGQTGVHLKKRNSNFVLTAEGKSNGKHNGSLVLAFRGTNFGFAADILTDLHAALKGSPNGSLAHAGFVNVFNSIKTQLANYLSNSVGKTKIIHCVGHSLGGAVASICADWIKANYKIQVYLYTFGAPRVGLNTYAAKSSHANVKIYRCTNGADPVPMLPLWPFIHAPLNKPEYRLDSSSGVKGESHKLYSQTGYANTLTSDSWSHLNRAAIHNLNKPERFNFHNRHQVTFTQRWADKIASGIATLLKDARYGALVTAQGLIVSGLTFYDLLAKSIEKIAKSSQKLEKQTKGLLGHMLVFAGKAVHEITDLSYKFIKWVFDVTVGRLYRAAIQALK</sequence>
<protein>
    <submittedName>
        <fullName evidence="2 3">Lipase</fullName>
    </submittedName>
</protein>
<dbReference type="EMBL" id="CP019291">
    <property type="protein sequence ID" value="AXX61969.1"/>
    <property type="molecule type" value="Genomic_DNA"/>
</dbReference>
<dbReference type="AlphaFoldDB" id="A0A2S3R909"/>
<dbReference type="InterPro" id="IPR051218">
    <property type="entry name" value="Sec_MonoDiacylglyc_Lipase"/>
</dbReference>
<dbReference type="GO" id="GO:0006629">
    <property type="term" value="P:lipid metabolic process"/>
    <property type="evidence" value="ECO:0007669"/>
    <property type="project" value="InterPro"/>
</dbReference>
<evidence type="ECO:0000313" key="2">
    <source>
        <dbReference type="EMBL" id="AXX61969.1"/>
    </source>
</evidence>
<evidence type="ECO:0000313" key="5">
    <source>
        <dbReference type="Proteomes" id="UP000263418"/>
    </source>
</evidence>
<evidence type="ECO:0000313" key="3">
    <source>
        <dbReference type="EMBL" id="POB50190.1"/>
    </source>
</evidence>
<feature type="domain" description="Fungal lipase-type" evidence="1">
    <location>
        <begin position="77"/>
        <end position="206"/>
    </location>
</feature>
<dbReference type="Proteomes" id="UP000237466">
    <property type="component" value="Unassembled WGS sequence"/>
</dbReference>
<reference evidence="2 5" key="1">
    <citation type="submission" date="2017-01" db="EMBL/GenBank/DDBJ databases">
        <title>Complete Genome Sequence of Vibrio vulnificus FORC_053.</title>
        <authorList>
            <consortium name="Food-borne Pathogen Omics Research Center"/>
            <person name="Chung H.Y."/>
            <person name="Na E.J."/>
            <person name="Song J.S."/>
            <person name="Kim H."/>
            <person name="Lee J.-H."/>
            <person name="Ryu S."/>
            <person name="Choi S.H."/>
        </authorList>
    </citation>
    <scope>NUCLEOTIDE SEQUENCE [LARGE SCALE GENOMIC DNA]</scope>
    <source>
        <strain evidence="2 5">FORC_053</strain>
    </source>
</reference>
<dbReference type="SUPFAM" id="SSF53474">
    <property type="entry name" value="alpha/beta-Hydrolases"/>
    <property type="match status" value="1"/>
</dbReference>
<dbReference type="CDD" id="cd00519">
    <property type="entry name" value="Lipase_3"/>
    <property type="match status" value="1"/>
</dbReference>
<proteinExistence type="predicted"/>
<dbReference type="PANTHER" id="PTHR45856">
    <property type="entry name" value="ALPHA/BETA-HYDROLASES SUPERFAMILY PROTEIN"/>
    <property type="match status" value="1"/>
</dbReference>
<reference evidence="3 4" key="2">
    <citation type="journal article" date="2018" name="Front. Microbiol.">
        <title>Phylogeny of Vibrio vulnificus from the Analysis of the Core-Genome: Implications for Intra-Species Taxonomy.</title>
        <authorList>
            <person name="Roig F.J."/>
            <person name="Gonzalez-Candelas F."/>
            <person name="Sanjuan E."/>
            <person name="Fouz B."/>
            <person name="Feil E.J."/>
            <person name="Llorens C."/>
            <person name="Baker-Austin C."/>
            <person name="Oliver J.D."/>
            <person name="Danin-Poleg Y."/>
            <person name="Gibas C.J."/>
            <person name="Kashi Y."/>
            <person name="Gulig P.A."/>
            <person name="Morrison S.S."/>
            <person name="Amaro C."/>
        </authorList>
    </citation>
    <scope>NUCLEOTIDE SEQUENCE [LARGE SCALE GENOMIC DNA]</scope>
    <source>
        <strain evidence="3 4">CECT4608</strain>
    </source>
</reference>